<dbReference type="PANTHER" id="PTHR35279">
    <property type="match status" value="1"/>
</dbReference>
<dbReference type="Gene3D" id="2.115.10.20">
    <property type="entry name" value="Glycosyl hydrolase domain, family 43"/>
    <property type="match status" value="2"/>
</dbReference>
<evidence type="ECO:0008006" key="2">
    <source>
        <dbReference type="Google" id="ProtNLM"/>
    </source>
</evidence>
<dbReference type="EMBL" id="DRLD01000086">
    <property type="protein sequence ID" value="HED09664.1"/>
    <property type="molecule type" value="Genomic_DNA"/>
</dbReference>
<dbReference type="Proteomes" id="UP000886005">
    <property type="component" value="Unassembled WGS sequence"/>
</dbReference>
<gene>
    <name evidence="1" type="ORF">ENJ10_03165</name>
</gene>
<accession>A0A7V1LKI6</accession>
<dbReference type="SUPFAM" id="SSF75005">
    <property type="entry name" value="Arabinanase/levansucrase/invertase"/>
    <property type="match status" value="1"/>
</dbReference>
<name>A0A7V1LKI6_CALAY</name>
<dbReference type="InterPro" id="IPR023296">
    <property type="entry name" value="Glyco_hydro_beta-prop_sf"/>
</dbReference>
<dbReference type="PANTHER" id="PTHR35279:SF1">
    <property type="entry name" value="ARABINANASE_LEVANSUCRASE_INVERTASE"/>
    <property type="match status" value="1"/>
</dbReference>
<proteinExistence type="predicted"/>
<organism evidence="1">
    <name type="scientific">Caldithrix abyssi</name>
    <dbReference type="NCBI Taxonomy" id="187145"/>
    <lineage>
        <taxon>Bacteria</taxon>
        <taxon>Pseudomonadati</taxon>
        <taxon>Calditrichota</taxon>
        <taxon>Calditrichia</taxon>
        <taxon>Calditrichales</taxon>
        <taxon>Calditrichaceae</taxon>
        <taxon>Caldithrix</taxon>
    </lineage>
</organism>
<sequence length="309" mass="35324">MKWEKKGLIFQVDGSLPWARSHAQVPLVERIDDERLRIYYGTRDDKNRTRTSFIEVRADNPREIIYQHPQPILELGEPGTFDDAGVMPSEIVRYKGRSYFFYVGWNTGHTARYRTALGLAVSEDNRSFKKVATGPVMDRGIHDPVAVSCQAIVIEDDLWRTWYMSYTAWREVEGLMEPSYEIKYAESRDGIEWKREGITSVALEGEEGGLACPTVIHEEGRYRMWYSVRGQKNYRLDKSASYRIGYAESADGIHFERKDHLAGLDVSAEGWDSAMVAYPNVIRQGKKLLMFYNGNGFGASGLGWAECMS</sequence>
<protein>
    <recommendedName>
        <fullName evidence="2">Glycosyl hydrolase family 32 N-terminal domain-containing protein</fullName>
    </recommendedName>
</protein>
<dbReference type="AlphaFoldDB" id="A0A7V1LKI6"/>
<reference evidence="1" key="1">
    <citation type="journal article" date="2020" name="mSystems">
        <title>Genome- and Community-Level Interaction Insights into Carbon Utilization and Element Cycling Functions of Hydrothermarchaeota in Hydrothermal Sediment.</title>
        <authorList>
            <person name="Zhou Z."/>
            <person name="Liu Y."/>
            <person name="Xu W."/>
            <person name="Pan J."/>
            <person name="Luo Z.H."/>
            <person name="Li M."/>
        </authorList>
    </citation>
    <scope>NUCLEOTIDE SEQUENCE [LARGE SCALE GENOMIC DNA]</scope>
    <source>
        <strain evidence="1">HyVt-456</strain>
    </source>
</reference>
<comment type="caution">
    <text evidence="1">The sequence shown here is derived from an EMBL/GenBank/DDBJ whole genome shotgun (WGS) entry which is preliminary data.</text>
</comment>
<evidence type="ECO:0000313" key="1">
    <source>
        <dbReference type="EMBL" id="HED09664.1"/>
    </source>
</evidence>